<dbReference type="PANTHER" id="PTHR38096:SF1">
    <property type="entry name" value="ENTEROBACTIN SYNTHASE COMPONENT D"/>
    <property type="match status" value="1"/>
</dbReference>
<dbReference type="PRINTS" id="PR01399">
    <property type="entry name" value="ENTSNTHTASED"/>
</dbReference>
<dbReference type="PANTHER" id="PTHR38096">
    <property type="entry name" value="ENTEROBACTIN SYNTHASE COMPONENT D"/>
    <property type="match status" value="1"/>
</dbReference>
<evidence type="ECO:0000256" key="1">
    <source>
        <dbReference type="ARBA" id="ARBA00022679"/>
    </source>
</evidence>
<reference evidence="4 5" key="1">
    <citation type="submission" date="2024-09" db="EMBL/GenBank/DDBJ databases">
        <authorList>
            <person name="Sun Q."/>
            <person name="Mori K."/>
        </authorList>
    </citation>
    <scope>NUCLEOTIDE SEQUENCE [LARGE SCALE GENOMIC DNA]</scope>
    <source>
        <strain evidence="4 5">CCM 3426</strain>
    </source>
</reference>
<keyword evidence="1 4" id="KW-0808">Transferase</keyword>
<dbReference type="Gene3D" id="3.90.470.20">
    <property type="entry name" value="4'-phosphopantetheinyl transferase domain"/>
    <property type="match status" value="1"/>
</dbReference>
<dbReference type="InterPro" id="IPR008278">
    <property type="entry name" value="4-PPantetheinyl_Trfase_dom"/>
</dbReference>
<accession>A0ABV5IMJ5</accession>
<proteinExistence type="predicted"/>
<feature type="domain" description="4'-phosphopantetheinyl transferase" evidence="2">
    <location>
        <begin position="102"/>
        <end position="192"/>
    </location>
</feature>
<dbReference type="Pfam" id="PF17837">
    <property type="entry name" value="4PPT_N"/>
    <property type="match status" value="1"/>
</dbReference>
<dbReference type="InterPro" id="IPR003542">
    <property type="entry name" value="Enbac_synth_compD-like"/>
</dbReference>
<dbReference type="InterPro" id="IPR037143">
    <property type="entry name" value="4-PPantetheinyl_Trfase_dom_sf"/>
</dbReference>
<comment type="caution">
    <text evidence="4">The sequence shown here is derived from an EMBL/GenBank/DDBJ whole genome shotgun (WGS) entry which is preliminary data.</text>
</comment>
<keyword evidence="5" id="KW-1185">Reference proteome</keyword>
<evidence type="ECO:0000313" key="5">
    <source>
        <dbReference type="Proteomes" id="UP001589647"/>
    </source>
</evidence>
<gene>
    <name evidence="4" type="ORF">ACFFV7_31410</name>
</gene>
<dbReference type="InterPro" id="IPR041354">
    <property type="entry name" value="4PPT_N"/>
</dbReference>
<dbReference type="SUPFAM" id="SSF56214">
    <property type="entry name" value="4'-phosphopantetheinyl transferase"/>
    <property type="match status" value="1"/>
</dbReference>
<evidence type="ECO:0000259" key="2">
    <source>
        <dbReference type="Pfam" id="PF01648"/>
    </source>
</evidence>
<evidence type="ECO:0000313" key="4">
    <source>
        <dbReference type="EMBL" id="MFB9205741.1"/>
    </source>
</evidence>
<dbReference type="Pfam" id="PF01648">
    <property type="entry name" value="ACPS"/>
    <property type="match status" value="1"/>
</dbReference>
<dbReference type="GO" id="GO:0016740">
    <property type="term" value="F:transferase activity"/>
    <property type="evidence" value="ECO:0007669"/>
    <property type="project" value="UniProtKB-KW"/>
</dbReference>
<protein>
    <submittedName>
        <fullName evidence="4">4'-phosphopantetheinyl transferase</fullName>
    </submittedName>
</protein>
<evidence type="ECO:0000259" key="3">
    <source>
        <dbReference type="Pfam" id="PF17837"/>
    </source>
</evidence>
<sequence>MIEALVPGNVAVSTAYGDAPDVRLFPEERAAVRKAVAKRRREFATVRHCAREALAALGLPPAPIVPGRRGAPRWPAGAVGSMTHCAGFRAAAVAGAADVRTIGIDAEPHERLPERVFRMVARPEEAAMVHELSALRPDTCWDRLLFSAKESVYKAWFPLTGEWLGFLDGSLDFSLDGRFHARLLPPDAPVTEFAGRWGASAGLLATAIVVPR</sequence>
<dbReference type="Proteomes" id="UP001589647">
    <property type="component" value="Unassembled WGS sequence"/>
</dbReference>
<dbReference type="RefSeq" id="WP_189649480.1">
    <property type="nucleotide sequence ID" value="NZ_BMRC01000010.1"/>
</dbReference>
<name>A0ABV5IMJ5_9ACTN</name>
<organism evidence="4 5">
    <name type="scientific">Nonomuraea spiralis</name>
    <dbReference type="NCBI Taxonomy" id="46182"/>
    <lineage>
        <taxon>Bacteria</taxon>
        <taxon>Bacillati</taxon>
        <taxon>Actinomycetota</taxon>
        <taxon>Actinomycetes</taxon>
        <taxon>Streptosporangiales</taxon>
        <taxon>Streptosporangiaceae</taxon>
        <taxon>Nonomuraea</taxon>
    </lineage>
</organism>
<feature type="domain" description="4'-phosphopantetheinyl transferase N-terminal" evidence="3">
    <location>
        <begin position="27"/>
        <end position="94"/>
    </location>
</feature>
<dbReference type="EMBL" id="JBHMEI010000030">
    <property type="protein sequence ID" value="MFB9205741.1"/>
    <property type="molecule type" value="Genomic_DNA"/>
</dbReference>